<gene>
    <name evidence="1" type="ORF">GS399_18660</name>
</gene>
<accession>A0A7K1YEF7</accession>
<keyword evidence="2" id="KW-1185">Reference proteome</keyword>
<dbReference type="Proteomes" id="UP000466586">
    <property type="component" value="Unassembled WGS sequence"/>
</dbReference>
<sequence>MLFFFILCHLLSFAQFTDSTHYYVNFTLGGNINKTDDADSYLLNNALRFSVKKKRVTLNASNSWLYGNQDSRLTNNDYTATLDFNLYAKNTKLYYWGLGNYTTSYSLKINNQLQTGIGAAYNLVNNDNNYLNISDGILFETSDLFLDDSTRERYTTFRNSLRLSFKWTVKEIIVLSGTGFLQNSLQYKSDYIIKGNTALKIKLRKWLGLTSSLTYNHFARTNKENLLFTYGLTIEKYF</sequence>
<dbReference type="EMBL" id="WVHT01000012">
    <property type="protein sequence ID" value="MXV52997.1"/>
    <property type="molecule type" value="Genomic_DNA"/>
</dbReference>
<dbReference type="Pfam" id="PF04338">
    <property type="entry name" value="DUF481"/>
    <property type="match status" value="1"/>
</dbReference>
<evidence type="ECO:0000313" key="1">
    <source>
        <dbReference type="EMBL" id="MXV52997.1"/>
    </source>
</evidence>
<name>A0A7K1YEF7_9SPHI</name>
<evidence type="ECO:0000313" key="2">
    <source>
        <dbReference type="Proteomes" id="UP000466586"/>
    </source>
</evidence>
<organism evidence="1 2">
    <name type="scientific">Hufsiella arboris</name>
    <dbReference type="NCBI Taxonomy" id="2695275"/>
    <lineage>
        <taxon>Bacteria</taxon>
        <taxon>Pseudomonadati</taxon>
        <taxon>Bacteroidota</taxon>
        <taxon>Sphingobacteriia</taxon>
        <taxon>Sphingobacteriales</taxon>
        <taxon>Sphingobacteriaceae</taxon>
        <taxon>Hufsiella</taxon>
    </lineage>
</organism>
<proteinExistence type="predicted"/>
<reference evidence="1 2" key="1">
    <citation type="submission" date="2019-11" db="EMBL/GenBank/DDBJ databases">
        <title>Pedobacter sp. HMF7647 Genome sequencing and assembly.</title>
        <authorList>
            <person name="Kang H."/>
            <person name="Kim H."/>
            <person name="Joh K."/>
        </authorList>
    </citation>
    <scope>NUCLEOTIDE SEQUENCE [LARGE SCALE GENOMIC DNA]</scope>
    <source>
        <strain evidence="1 2">HMF7647</strain>
    </source>
</reference>
<dbReference type="AlphaFoldDB" id="A0A7K1YEF7"/>
<comment type="caution">
    <text evidence="1">The sequence shown here is derived from an EMBL/GenBank/DDBJ whole genome shotgun (WGS) entry which is preliminary data.</text>
</comment>
<dbReference type="InterPro" id="IPR007433">
    <property type="entry name" value="DUF481"/>
</dbReference>
<protein>
    <submittedName>
        <fullName evidence="1">DUF481 domain-containing protein</fullName>
    </submittedName>
</protein>